<sequence length="148" mass="16902">MRCPKYWSFSFSISPSNEHAGLISFRMDWLDLLAVQETLKSLLQHRSSKASILRRLAFFTVQLSHPYMTTGKTIALTRRTFFGKVMSLLLNMLSRLVITFLPRSKRLLISWLQSPSAVILEPRKIKSATVSPSISHEVMGPDCMILVF</sequence>
<proteinExistence type="predicted"/>
<reference evidence="1" key="2">
    <citation type="submission" date="2025-08" db="UniProtKB">
        <authorList>
            <consortium name="Ensembl"/>
        </authorList>
    </citation>
    <scope>IDENTIFICATION</scope>
</reference>
<reference evidence="1" key="3">
    <citation type="submission" date="2025-09" db="UniProtKB">
        <authorList>
            <consortium name="Ensembl"/>
        </authorList>
    </citation>
    <scope>IDENTIFICATION</scope>
</reference>
<reference evidence="1" key="1">
    <citation type="submission" date="2020-11" db="EMBL/GenBank/DDBJ databases">
        <authorList>
            <person name="Davenport K.M."/>
            <person name="Bickhart D.M."/>
            <person name="Smith T.P.L."/>
            <person name="Murdoch B.M."/>
            <person name="Rosen B.D."/>
        </authorList>
    </citation>
    <scope>NUCLEOTIDE SEQUENCE [LARGE SCALE GENOMIC DNA]</scope>
    <source>
        <strain evidence="1">OAR_USU_Benz2616</strain>
    </source>
</reference>
<evidence type="ECO:0000313" key="1">
    <source>
        <dbReference type="Ensembl" id="ENSOARP00020042563.1"/>
    </source>
</evidence>
<protein>
    <submittedName>
        <fullName evidence="1">Uncharacterized protein</fullName>
    </submittedName>
</protein>
<name>A0AC11DAC0_SHEEP</name>
<accession>A0AC11DAC0</accession>
<organism evidence="1">
    <name type="scientific">Ovis aries</name>
    <name type="common">Sheep</name>
    <dbReference type="NCBI Taxonomy" id="9940"/>
    <lineage>
        <taxon>Eukaryota</taxon>
        <taxon>Metazoa</taxon>
        <taxon>Chordata</taxon>
        <taxon>Craniata</taxon>
        <taxon>Vertebrata</taxon>
        <taxon>Euteleostomi</taxon>
        <taxon>Mammalia</taxon>
        <taxon>Eutheria</taxon>
        <taxon>Laurasiatheria</taxon>
        <taxon>Artiodactyla</taxon>
        <taxon>Ruminantia</taxon>
        <taxon>Pecora</taxon>
        <taxon>Bovidae</taxon>
        <taxon>Caprinae</taxon>
        <taxon>Ovis</taxon>
    </lineage>
</organism>
<dbReference type="Ensembl" id="ENSOART00020052876.1">
    <property type="protein sequence ID" value="ENSOARP00020042563.1"/>
    <property type="gene ID" value="ENSOARG00020031187.1"/>
</dbReference>